<gene>
    <name evidence="2" type="ORF">ACFO7V_16785</name>
</gene>
<evidence type="ECO:0000259" key="1">
    <source>
        <dbReference type="Pfam" id="PF24030"/>
    </source>
</evidence>
<name>A0ABV9MR30_9MICC</name>
<dbReference type="EMBL" id="JBHSHE010000082">
    <property type="protein sequence ID" value="MFC4717780.1"/>
    <property type="molecule type" value="Genomic_DNA"/>
</dbReference>
<protein>
    <recommendedName>
        <fullName evidence="1">DUF7341 domain-containing protein</fullName>
    </recommendedName>
</protein>
<sequence>MTLRSLAQELTEPHLKSIGGRIGKVPSLLSELRDAVSGSSSGDAGGGASKQRILVNATALDLLNQIDAEVRSAYSDRYGQGAPTLETCIELIGKGEHPADWDAWFTAKLDWYKAQIETMLRPKKMRRLDNVECPSCLQSKHGEDRATCLYLDCYEGEHKVLKHASEWEVHCVACEASWTREQMSWLLVALSE</sequence>
<organism evidence="2 3">
    <name type="scientific">Glutamicibacter bergerei</name>
    <dbReference type="NCBI Taxonomy" id="256702"/>
    <lineage>
        <taxon>Bacteria</taxon>
        <taxon>Bacillati</taxon>
        <taxon>Actinomycetota</taxon>
        <taxon>Actinomycetes</taxon>
        <taxon>Micrococcales</taxon>
        <taxon>Micrococcaceae</taxon>
        <taxon>Glutamicibacter</taxon>
    </lineage>
</organism>
<accession>A0ABV9MR30</accession>
<reference evidence="3" key="1">
    <citation type="journal article" date="2019" name="Int. J. Syst. Evol. Microbiol.">
        <title>The Global Catalogue of Microorganisms (GCM) 10K type strain sequencing project: providing services to taxonomists for standard genome sequencing and annotation.</title>
        <authorList>
            <consortium name="The Broad Institute Genomics Platform"/>
            <consortium name="The Broad Institute Genome Sequencing Center for Infectious Disease"/>
            <person name="Wu L."/>
            <person name="Ma J."/>
        </authorList>
    </citation>
    <scope>NUCLEOTIDE SEQUENCE [LARGE SCALE GENOMIC DNA]</scope>
    <source>
        <strain evidence="3">CGMCC 1.12849</strain>
    </source>
</reference>
<dbReference type="Proteomes" id="UP001595884">
    <property type="component" value="Unassembled WGS sequence"/>
</dbReference>
<comment type="caution">
    <text evidence="2">The sequence shown here is derived from an EMBL/GenBank/DDBJ whole genome shotgun (WGS) entry which is preliminary data.</text>
</comment>
<proteinExistence type="predicted"/>
<dbReference type="Pfam" id="PF24030">
    <property type="entry name" value="DUF7341"/>
    <property type="match status" value="1"/>
</dbReference>
<dbReference type="InterPro" id="IPR055765">
    <property type="entry name" value="DUF7341"/>
</dbReference>
<evidence type="ECO:0000313" key="2">
    <source>
        <dbReference type="EMBL" id="MFC4717780.1"/>
    </source>
</evidence>
<evidence type="ECO:0000313" key="3">
    <source>
        <dbReference type="Proteomes" id="UP001595884"/>
    </source>
</evidence>
<feature type="domain" description="DUF7341" evidence="1">
    <location>
        <begin position="21"/>
        <end position="119"/>
    </location>
</feature>
<dbReference type="RefSeq" id="WP_346058754.1">
    <property type="nucleotide sequence ID" value="NZ_BAAAVQ010000005.1"/>
</dbReference>
<keyword evidence="3" id="KW-1185">Reference proteome</keyword>